<dbReference type="EC" id="5.2.1.8" evidence="6"/>
<sequence length="166" mass="18171">MLKNKIFLGFLLLCGLFAACEKKKDFDPDAQLEIDKAVIKKYLDALPAGTVDMTADPSGLSYQILSSGTTPFPKLTDSIQVSYKGRVLGANNTFEDIPLDKPISLKLDALMPGWQIALPKIAKGGQIRMIIPSTLAYKNFSQGTSIPPYSILDYTVTLVDINKKTK</sequence>
<dbReference type="GO" id="GO:0003755">
    <property type="term" value="F:peptidyl-prolyl cis-trans isomerase activity"/>
    <property type="evidence" value="ECO:0007669"/>
    <property type="project" value="UniProtKB-UniRule"/>
</dbReference>
<dbReference type="PANTHER" id="PTHR43811:SF19">
    <property type="entry name" value="39 KDA FK506-BINDING NUCLEAR PROTEIN"/>
    <property type="match status" value="1"/>
</dbReference>
<proteinExistence type="inferred from homology"/>
<evidence type="ECO:0000256" key="2">
    <source>
        <dbReference type="ARBA" id="ARBA00006577"/>
    </source>
</evidence>
<organism evidence="8 9">
    <name type="scientific">Pedobacter steynii</name>
    <dbReference type="NCBI Taxonomy" id="430522"/>
    <lineage>
        <taxon>Bacteria</taxon>
        <taxon>Pseudomonadati</taxon>
        <taxon>Bacteroidota</taxon>
        <taxon>Sphingobacteriia</taxon>
        <taxon>Sphingobacteriales</taxon>
        <taxon>Sphingobacteriaceae</taxon>
        <taxon>Pedobacter</taxon>
    </lineage>
</organism>
<evidence type="ECO:0000256" key="1">
    <source>
        <dbReference type="ARBA" id="ARBA00000971"/>
    </source>
</evidence>
<evidence type="ECO:0000256" key="5">
    <source>
        <dbReference type="PROSITE-ProRule" id="PRU00277"/>
    </source>
</evidence>
<evidence type="ECO:0000313" key="9">
    <source>
        <dbReference type="Proteomes" id="UP000094313"/>
    </source>
</evidence>
<name>A0A1D7QEL9_9SPHI</name>
<gene>
    <name evidence="8" type="ORF">BFS30_07585</name>
</gene>
<evidence type="ECO:0000256" key="6">
    <source>
        <dbReference type="RuleBase" id="RU003915"/>
    </source>
</evidence>
<keyword evidence="9" id="KW-1185">Reference proteome</keyword>
<accession>A0A1D7QEL9</accession>
<dbReference type="InterPro" id="IPR046357">
    <property type="entry name" value="PPIase_dom_sf"/>
</dbReference>
<evidence type="ECO:0000313" key="8">
    <source>
        <dbReference type="EMBL" id="AOM77039.1"/>
    </source>
</evidence>
<comment type="similarity">
    <text evidence="2 6">Belongs to the FKBP-type PPIase family.</text>
</comment>
<dbReference type="PANTHER" id="PTHR43811">
    <property type="entry name" value="FKBP-TYPE PEPTIDYL-PROLYL CIS-TRANS ISOMERASE FKPA"/>
    <property type="match status" value="1"/>
</dbReference>
<dbReference type="EMBL" id="CP017141">
    <property type="protein sequence ID" value="AOM77039.1"/>
    <property type="molecule type" value="Genomic_DNA"/>
</dbReference>
<dbReference type="OrthoDB" id="669809at2"/>
<protein>
    <recommendedName>
        <fullName evidence="6">Peptidyl-prolyl cis-trans isomerase</fullName>
        <ecNumber evidence="6">5.2.1.8</ecNumber>
    </recommendedName>
</protein>
<dbReference type="AlphaFoldDB" id="A0A1D7QEL9"/>
<dbReference type="PROSITE" id="PS51257">
    <property type="entry name" value="PROKAR_LIPOPROTEIN"/>
    <property type="match status" value="1"/>
</dbReference>
<dbReference type="KEGG" id="psty:BFS30_07585"/>
<dbReference type="Gene3D" id="3.10.50.40">
    <property type="match status" value="1"/>
</dbReference>
<evidence type="ECO:0000256" key="4">
    <source>
        <dbReference type="ARBA" id="ARBA00023235"/>
    </source>
</evidence>
<dbReference type="RefSeq" id="WP_069378732.1">
    <property type="nucleotide sequence ID" value="NZ_CP017141.1"/>
</dbReference>
<dbReference type="Proteomes" id="UP000094313">
    <property type="component" value="Chromosome"/>
</dbReference>
<evidence type="ECO:0000256" key="3">
    <source>
        <dbReference type="ARBA" id="ARBA00023110"/>
    </source>
</evidence>
<dbReference type="InterPro" id="IPR001179">
    <property type="entry name" value="PPIase_FKBP_dom"/>
</dbReference>
<evidence type="ECO:0000259" key="7">
    <source>
        <dbReference type="PROSITE" id="PS50059"/>
    </source>
</evidence>
<dbReference type="Pfam" id="PF00254">
    <property type="entry name" value="FKBP_C"/>
    <property type="match status" value="1"/>
</dbReference>
<keyword evidence="3 5" id="KW-0697">Rotamase</keyword>
<keyword evidence="4 5" id="KW-0413">Isomerase</keyword>
<reference evidence="8 9" key="1">
    <citation type="submission" date="2016-08" db="EMBL/GenBank/DDBJ databases">
        <authorList>
            <person name="Seilhamer J.J."/>
        </authorList>
    </citation>
    <scope>NUCLEOTIDE SEQUENCE [LARGE SCALE GENOMIC DNA]</scope>
    <source>
        <strain evidence="8 9">DX4</strain>
    </source>
</reference>
<dbReference type="PROSITE" id="PS50059">
    <property type="entry name" value="FKBP_PPIASE"/>
    <property type="match status" value="1"/>
</dbReference>
<dbReference type="SUPFAM" id="SSF54534">
    <property type="entry name" value="FKBP-like"/>
    <property type="match status" value="1"/>
</dbReference>
<feature type="domain" description="PPIase FKBP-type" evidence="7">
    <location>
        <begin position="76"/>
        <end position="162"/>
    </location>
</feature>
<comment type="catalytic activity">
    <reaction evidence="1 5 6">
        <text>[protein]-peptidylproline (omega=180) = [protein]-peptidylproline (omega=0)</text>
        <dbReference type="Rhea" id="RHEA:16237"/>
        <dbReference type="Rhea" id="RHEA-COMP:10747"/>
        <dbReference type="Rhea" id="RHEA-COMP:10748"/>
        <dbReference type="ChEBI" id="CHEBI:83833"/>
        <dbReference type="ChEBI" id="CHEBI:83834"/>
        <dbReference type="EC" id="5.2.1.8"/>
    </reaction>
</comment>